<protein>
    <submittedName>
        <fullName evidence="4">Dihydrodipicolinate synthase family protein</fullName>
    </submittedName>
</protein>
<keyword evidence="5" id="KW-1185">Reference proteome</keyword>
<comment type="similarity">
    <text evidence="1 3">Belongs to the DapA family.</text>
</comment>
<keyword evidence="2 3" id="KW-0456">Lyase</keyword>
<name>A0A4Z0BWS7_9BURK</name>
<gene>
    <name evidence="4" type="ORF">EZ313_16340</name>
</gene>
<dbReference type="Pfam" id="PF00701">
    <property type="entry name" value="DHDPS"/>
    <property type="match status" value="1"/>
</dbReference>
<dbReference type="SUPFAM" id="SSF51569">
    <property type="entry name" value="Aldolase"/>
    <property type="match status" value="1"/>
</dbReference>
<dbReference type="OrthoDB" id="8989894at2"/>
<dbReference type="InterPro" id="IPR002220">
    <property type="entry name" value="DapA-like"/>
</dbReference>
<reference evidence="4 5" key="1">
    <citation type="submission" date="2019-03" db="EMBL/GenBank/DDBJ databases">
        <title>Ramlibacter henchirensis DSM 14656, whole genome shotgun sequence.</title>
        <authorList>
            <person name="Zhang X."/>
            <person name="Feng G."/>
            <person name="Zhu H."/>
        </authorList>
    </citation>
    <scope>NUCLEOTIDE SEQUENCE [LARGE SCALE GENOMIC DNA]</scope>
    <source>
        <strain evidence="4 5">DSM 14656</strain>
    </source>
</reference>
<evidence type="ECO:0000256" key="3">
    <source>
        <dbReference type="PIRNR" id="PIRNR001365"/>
    </source>
</evidence>
<proteinExistence type="inferred from homology"/>
<dbReference type="GO" id="GO:0008840">
    <property type="term" value="F:4-hydroxy-tetrahydrodipicolinate synthase activity"/>
    <property type="evidence" value="ECO:0007669"/>
    <property type="project" value="TreeGrafter"/>
</dbReference>
<dbReference type="PIRSF" id="PIRSF001365">
    <property type="entry name" value="DHDPS"/>
    <property type="match status" value="1"/>
</dbReference>
<dbReference type="PANTHER" id="PTHR12128:SF66">
    <property type="entry name" value="4-HYDROXY-2-OXOGLUTARATE ALDOLASE, MITOCHONDRIAL"/>
    <property type="match status" value="1"/>
</dbReference>
<accession>A0A4Z0BWS7</accession>
<dbReference type="AlphaFoldDB" id="A0A4Z0BWS7"/>
<dbReference type="CDD" id="cd00408">
    <property type="entry name" value="DHDPS-like"/>
    <property type="match status" value="1"/>
</dbReference>
<dbReference type="EMBL" id="SMLM01000002">
    <property type="protein sequence ID" value="TFZ02810.1"/>
    <property type="molecule type" value="Genomic_DNA"/>
</dbReference>
<comment type="caution">
    <text evidence="4">The sequence shown here is derived from an EMBL/GenBank/DDBJ whole genome shotgun (WGS) entry which is preliminary data.</text>
</comment>
<dbReference type="InterPro" id="IPR013785">
    <property type="entry name" value="Aldolase_TIM"/>
</dbReference>
<dbReference type="RefSeq" id="WP_135264334.1">
    <property type="nucleotide sequence ID" value="NZ_SMLM01000002.1"/>
</dbReference>
<evidence type="ECO:0000256" key="1">
    <source>
        <dbReference type="ARBA" id="ARBA00007592"/>
    </source>
</evidence>
<evidence type="ECO:0000256" key="2">
    <source>
        <dbReference type="ARBA" id="ARBA00023239"/>
    </source>
</evidence>
<organism evidence="4 5">
    <name type="scientific">Ramlibacter henchirensis</name>
    <dbReference type="NCBI Taxonomy" id="204072"/>
    <lineage>
        <taxon>Bacteria</taxon>
        <taxon>Pseudomonadati</taxon>
        <taxon>Pseudomonadota</taxon>
        <taxon>Betaproteobacteria</taxon>
        <taxon>Burkholderiales</taxon>
        <taxon>Comamonadaceae</taxon>
        <taxon>Ramlibacter</taxon>
    </lineage>
</organism>
<sequence>MPKYAKGDARAWIRSSFRGYFVALYTPYGADGAIDEAALRHNTELTLSLPGVGGLSVHSIHQEFWTLTDAERMRVTEVVLQTVAGRKPVIVGVSDTSARNVVEFANHASAHGADAVMVWPPYYGPKTASGVRDFHEYVAARTHIGLFVYSTTLSELGFYLTPDMVETLLDIPNVCGVQSTVASPSGYAAMMERVGDRICVSTSLEETFLFGKLGFGERAPDFLMGASRPLLVQNHSHPRCGDFLAAALAGDYVEAARHMRDIMRIADKLQSRYFAQGFHHVALFKQLSTHLGLRGGPARAPMGEPTPAELAECFEIMAAAGLTPPAGER</sequence>
<dbReference type="Gene3D" id="3.20.20.70">
    <property type="entry name" value="Aldolase class I"/>
    <property type="match status" value="1"/>
</dbReference>
<dbReference type="GO" id="GO:0005829">
    <property type="term" value="C:cytosol"/>
    <property type="evidence" value="ECO:0007669"/>
    <property type="project" value="TreeGrafter"/>
</dbReference>
<evidence type="ECO:0000313" key="4">
    <source>
        <dbReference type="EMBL" id="TFZ02810.1"/>
    </source>
</evidence>
<dbReference type="Proteomes" id="UP000298180">
    <property type="component" value="Unassembled WGS sequence"/>
</dbReference>
<dbReference type="PANTHER" id="PTHR12128">
    <property type="entry name" value="DIHYDRODIPICOLINATE SYNTHASE"/>
    <property type="match status" value="1"/>
</dbReference>
<dbReference type="SMART" id="SM01130">
    <property type="entry name" value="DHDPS"/>
    <property type="match status" value="1"/>
</dbReference>
<evidence type="ECO:0000313" key="5">
    <source>
        <dbReference type="Proteomes" id="UP000298180"/>
    </source>
</evidence>